<evidence type="ECO:0000259" key="8">
    <source>
        <dbReference type="PROSITE" id="PS51194"/>
    </source>
</evidence>
<keyword evidence="5" id="KW-0862">Zinc</keyword>
<dbReference type="CDD" id="cd18793">
    <property type="entry name" value="SF2_C_SNF"/>
    <property type="match status" value="1"/>
</dbReference>
<evidence type="ECO:0000313" key="10">
    <source>
        <dbReference type="Proteomes" id="UP000017559"/>
    </source>
</evidence>
<dbReference type="PROSITE" id="PS51194">
    <property type="entry name" value="HELICASE_CTER"/>
    <property type="match status" value="1"/>
</dbReference>
<name>V2WPA9_MONRO</name>
<evidence type="ECO:0000313" key="9">
    <source>
        <dbReference type="EMBL" id="ESK83422.1"/>
    </source>
</evidence>
<accession>V2WPA9</accession>
<dbReference type="InterPro" id="IPR011011">
    <property type="entry name" value="Znf_FYVE_PHD"/>
</dbReference>
<dbReference type="EMBL" id="AWSO01001545">
    <property type="protein sequence ID" value="ESK83422.1"/>
    <property type="molecule type" value="Genomic_DNA"/>
</dbReference>
<dbReference type="InterPro" id="IPR000330">
    <property type="entry name" value="SNF2_N"/>
</dbReference>
<dbReference type="GO" id="GO:0016787">
    <property type="term" value="F:hydrolase activity"/>
    <property type="evidence" value="ECO:0007669"/>
    <property type="project" value="UniProtKB-KW"/>
</dbReference>
<dbReference type="PANTHER" id="PTHR10799">
    <property type="entry name" value="SNF2/RAD54 HELICASE FAMILY"/>
    <property type="match status" value="1"/>
</dbReference>
<evidence type="ECO:0000259" key="7">
    <source>
        <dbReference type="PROSITE" id="PS51192"/>
    </source>
</evidence>
<evidence type="ECO:0000256" key="4">
    <source>
        <dbReference type="ARBA" id="ARBA00022801"/>
    </source>
</evidence>
<dbReference type="SMART" id="SM00249">
    <property type="entry name" value="PHD"/>
    <property type="match status" value="2"/>
</dbReference>
<dbReference type="Pfam" id="PF00271">
    <property type="entry name" value="Helicase_C"/>
    <property type="match status" value="1"/>
</dbReference>
<evidence type="ECO:0000256" key="1">
    <source>
        <dbReference type="ARBA" id="ARBA00022723"/>
    </source>
</evidence>
<dbReference type="SMART" id="SM00490">
    <property type="entry name" value="HELICc"/>
    <property type="match status" value="1"/>
</dbReference>
<protein>
    <submittedName>
        <fullName evidence="9">Nucleosome remodeling complex atpase subunit</fullName>
    </submittedName>
</protein>
<keyword evidence="1" id="KW-0479">Metal-binding</keyword>
<dbReference type="STRING" id="1381753.V2WPA9"/>
<gene>
    <name evidence="9" type="ORF">Moror_15591</name>
</gene>
<reference evidence="9 10" key="1">
    <citation type="journal article" date="2014" name="BMC Genomics">
        <title>Genome and secretome analysis of the hemibiotrophic fungal pathogen, Moniliophthora roreri, which causes frosty pod rot disease of cacao: mechanisms of the biotrophic and necrotrophic phases.</title>
        <authorList>
            <person name="Meinhardt L.W."/>
            <person name="Costa G.G.L."/>
            <person name="Thomazella D.P.T."/>
            <person name="Teixeira P.J.P.L."/>
            <person name="Carazzolle M.F."/>
            <person name="Schuster S.C."/>
            <person name="Carlson J.E."/>
            <person name="Guiltinan M.J."/>
            <person name="Mieczkowski P."/>
            <person name="Farmer A."/>
            <person name="Ramaraj T."/>
            <person name="Crozier J."/>
            <person name="Davis R.E."/>
            <person name="Shao J."/>
            <person name="Melnick R.L."/>
            <person name="Pereira G.A.G."/>
            <person name="Bailey B.A."/>
        </authorList>
    </citation>
    <scope>NUCLEOTIDE SEQUENCE [LARGE SCALE GENOMIC DNA]</scope>
    <source>
        <strain evidence="9 10">MCA 2997</strain>
    </source>
</reference>
<feature type="domain" description="Helicase ATP-binding" evidence="7">
    <location>
        <begin position="1"/>
        <end position="90"/>
    </location>
</feature>
<feature type="domain" description="Helicase C-terminal" evidence="8">
    <location>
        <begin position="258"/>
        <end position="425"/>
    </location>
</feature>
<proteinExistence type="predicted"/>
<evidence type="ECO:0000256" key="3">
    <source>
        <dbReference type="ARBA" id="ARBA00022771"/>
    </source>
</evidence>
<keyword evidence="6" id="KW-0067">ATP-binding</keyword>
<dbReference type="HOGENOM" id="CLU_000315_32_0_1"/>
<evidence type="ECO:0000256" key="5">
    <source>
        <dbReference type="ARBA" id="ARBA00022833"/>
    </source>
</evidence>
<sequence>RIRLRKALVDGKYDLLVTTYDVFVAEDSWFKSRRWTYIVLDEGHKIKNSETNTSHKLHSVGAVYRLILTGTPVQNNLFELWSLFHFLYPKIFTPATEQLFRDSFDISRGSYSLPFVNAAKKFLSTVMIRRTKATVKLDIPPRVEQTIFIPLTEAQRFWTYRLLTKMDSLNLKGIFDTAPTLDSGDSTLAEGRREVFSMLQNQLQEAPTGKAKQKWKHLMGLLMQLRMICDHPYCLRDAEPDPYQIGEHVVASSSKLICIDKILADVLPKGEKVLIFSQWYRMLDCLEDMLYLRGIKYARLDGSTSRPRRSLDIKLFQHESSTLQVYLISTKAGGLGINLTKATTVIMADSDWNPQNDLQAIARAHRIGQKKTVQVYRLICGGSVEDQMLDRLRRKLFLSVKLMGSDNTSTNNDSDETSMNANELMDILRKGSSALVQAGGGIDLATFLAAPISEILETSKARENARDAKLKHDLTDGDLKKEVANEQLVHDAEEEERRLLSGIAQVRCRLFEGQMVEHGKEQKKNRDIADEWVNLQKRRRSGKETVEIGGMTFVVDQPPVEVEAKVLPPKKIPKQQMEYEDTCNVCEDGGKLICCNFCPRVFHASCRDIPKQEIKKAPFLSCDQHACWDCQRNSADAGGLLFRCRTCPRTYCEDCLEDPFDPIGETIPEFELLNYKVGSTAYFIRCKYCIEEAAKSPKWWKGWQRHIEKAERDLEKKYSSMVA</sequence>
<dbReference type="InterPro" id="IPR038718">
    <property type="entry name" value="SNF2-like_sf"/>
</dbReference>
<organism evidence="9 10">
    <name type="scientific">Moniliophthora roreri (strain MCA 2997)</name>
    <name type="common">Cocoa frosty pod rot fungus</name>
    <name type="synonym">Crinipellis roreri</name>
    <dbReference type="NCBI Taxonomy" id="1381753"/>
    <lineage>
        <taxon>Eukaryota</taxon>
        <taxon>Fungi</taxon>
        <taxon>Dikarya</taxon>
        <taxon>Basidiomycota</taxon>
        <taxon>Agaricomycotina</taxon>
        <taxon>Agaricomycetes</taxon>
        <taxon>Agaricomycetidae</taxon>
        <taxon>Agaricales</taxon>
        <taxon>Marasmiineae</taxon>
        <taxon>Marasmiaceae</taxon>
        <taxon>Moniliophthora</taxon>
    </lineage>
</organism>
<keyword evidence="2" id="KW-0547">Nucleotide-binding</keyword>
<dbReference type="InterPro" id="IPR013083">
    <property type="entry name" value="Znf_RING/FYVE/PHD"/>
</dbReference>
<dbReference type="GO" id="GO:0008270">
    <property type="term" value="F:zinc ion binding"/>
    <property type="evidence" value="ECO:0007669"/>
    <property type="project" value="UniProtKB-KW"/>
</dbReference>
<dbReference type="InterPro" id="IPR001650">
    <property type="entry name" value="Helicase_C-like"/>
</dbReference>
<keyword evidence="10" id="KW-1185">Reference proteome</keyword>
<dbReference type="PROSITE" id="PS01359">
    <property type="entry name" value="ZF_PHD_1"/>
    <property type="match status" value="1"/>
</dbReference>
<dbReference type="InterPro" id="IPR014001">
    <property type="entry name" value="Helicase_ATP-bd"/>
</dbReference>
<dbReference type="Gene3D" id="3.30.40.10">
    <property type="entry name" value="Zinc/RING finger domain, C3HC4 (zinc finger)"/>
    <property type="match status" value="1"/>
</dbReference>
<dbReference type="InterPro" id="IPR027417">
    <property type="entry name" value="P-loop_NTPase"/>
</dbReference>
<dbReference type="Gene3D" id="3.40.50.300">
    <property type="entry name" value="P-loop containing nucleotide triphosphate hydrolases"/>
    <property type="match status" value="1"/>
</dbReference>
<evidence type="ECO:0000256" key="2">
    <source>
        <dbReference type="ARBA" id="ARBA00022741"/>
    </source>
</evidence>
<dbReference type="Gene3D" id="3.40.50.10810">
    <property type="entry name" value="Tandem AAA-ATPase domain"/>
    <property type="match status" value="1"/>
</dbReference>
<feature type="non-terminal residue" evidence="9">
    <location>
        <position position="1"/>
    </location>
</feature>
<dbReference type="KEGG" id="mrr:Moror_15591"/>
<dbReference type="AlphaFoldDB" id="V2WPA9"/>
<dbReference type="InterPro" id="IPR001965">
    <property type="entry name" value="Znf_PHD"/>
</dbReference>
<dbReference type="GO" id="GO:0005524">
    <property type="term" value="F:ATP binding"/>
    <property type="evidence" value="ECO:0007669"/>
    <property type="project" value="InterPro"/>
</dbReference>
<keyword evidence="3" id="KW-0863">Zinc-finger</keyword>
<keyword evidence="4" id="KW-0378">Hydrolase</keyword>
<dbReference type="InterPro" id="IPR049730">
    <property type="entry name" value="SNF2/RAD54-like_C"/>
</dbReference>
<evidence type="ECO:0000256" key="6">
    <source>
        <dbReference type="ARBA" id="ARBA00022840"/>
    </source>
</evidence>
<dbReference type="SUPFAM" id="SSF57903">
    <property type="entry name" value="FYVE/PHD zinc finger"/>
    <property type="match status" value="1"/>
</dbReference>
<dbReference type="OrthoDB" id="448448at2759"/>
<dbReference type="Proteomes" id="UP000017559">
    <property type="component" value="Unassembled WGS sequence"/>
</dbReference>
<dbReference type="SUPFAM" id="SSF52540">
    <property type="entry name" value="P-loop containing nucleoside triphosphate hydrolases"/>
    <property type="match status" value="2"/>
</dbReference>
<dbReference type="InterPro" id="IPR019786">
    <property type="entry name" value="Zinc_finger_PHD-type_CS"/>
</dbReference>
<dbReference type="PROSITE" id="PS51192">
    <property type="entry name" value="HELICASE_ATP_BIND_1"/>
    <property type="match status" value="1"/>
</dbReference>
<comment type="caution">
    <text evidence="9">The sequence shown here is derived from an EMBL/GenBank/DDBJ whole genome shotgun (WGS) entry which is preliminary data.</text>
</comment>
<dbReference type="Pfam" id="PF00176">
    <property type="entry name" value="SNF2-rel_dom"/>
    <property type="match status" value="1"/>
</dbReference>